<proteinExistence type="predicted"/>
<dbReference type="AlphaFoldDB" id="K1S5J6"/>
<gene>
    <name evidence="2" type="ORF">CGI_10026678</name>
</gene>
<dbReference type="HOGENOM" id="CLU_585612_0_0_1"/>
<sequence length="467" mass="52143">MRWDFNWKKRNRGHGLENKSAFPKTENFKITEIQFMIAVNATWQGEHGCIAYAFTPALPPGNKWNATQPIKVGGCDKGPFIYNVIPPTDGKSKVSVNVTFFSSDVIDAEPPSCQIPFNGTFLLPSPDGYDDELLPNCFVQDSREAVRGLACNFDNGLCEWFTVQDSTVTWKLGSGTTKDPSSGPDGDHSDTGNGQYLYIDGHEFINSTFAAEIRSPDLYILDNTTVSFWYHMNGVGVGELRVVLADRYGGTKTVWTKSGRQGPGWHQAQVILEDITAYIIFQGTTRLHYSSDIAIDDITVSREPYVITLDCAFNADTCSWIQDSADHLDWHRWYGRSPDLTSGPQVDHANTTEYYLLLKGHEAHSGNWTARLYSPHISINSPRNLTFWYHMNGAGIGNLRLYKENADGSNEVLFVKKGRQGVSWEQASVNLPVGFYKLVFEADAARHYSSDLAIDDIRLQDGPPLIG</sequence>
<dbReference type="SUPFAM" id="SSF49899">
    <property type="entry name" value="Concanavalin A-like lectins/glucanases"/>
    <property type="match status" value="2"/>
</dbReference>
<dbReference type="PANTHER" id="PTHR23282:SF142">
    <property type="entry name" value="MAM DOMAIN-CONTAINING PROTEIN"/>
    <property type="match status" value="1"/>
</dbReference>
<dbReference type="InterPro" id="IPR051560">
    <property type="entry name" value="MAM_domain-containing"/>
</dbReference>
<feature type="domain" description="MAM" evidence="1">
    <location>
        <begin position="149"/>
        <end position="313"/>
    </location>
</feature>
<feature type="domain" description="MAM" evidence="1">
    <location>
        <begin position="309"/>
        <end position="463"/>
    </location>
</feature>
<dbReference type="SMART" id="SM00137">
    <property type="entry name" value="MAM"/>
    <property type="match status" value="2"/>
</dbReference>
<dbReference type="Gene3D" id="2.60.120.200">
    <property type="match status" value="2"/>
</dbReference>
<organism evidence="2">
    <name type="scientific">Magallana gigas</name>
    <name type="common">Pacific oyster</name>
    <name type="synonym">Crassostrea gigas</name>
    <dbReference type="NCBI Taxonomy" id="29159"/>
    <lineage>
        <taxon>Eukaryota</taxon>
        <taxon>Metazoa</taxon>
        <taxon>Spiralia</taxon>
        <taxon>Lophotrochozoa</taxon>
        <taxon>Mollusca</taxon>
        <taxon>Bivalvia</taxon>
        <taxon>Autobranchia</taxon>
        <taxon>Pteriomorphia</taxon>
        <taxon>Ostreida</taxon>
        <taxon>Ostreoidea</taxon>
        <taxon>Ostreidae</taxon>
        <taxon>Magallana</taxon>
    </lineage>
</organism>
<dbReference type="Pfam" id="PF00629">
    <property type="entry name" value="MAM"/>
    <property type="match status" value="2"/>
</dbReference>
<accession>K1S5J6</accession>
<evidence type="ECO:0000313" key="2">
    <source>
        <dbReference type="EMBL" id="EKC42611.1"/>
    </source>
</evidence>
<dbReference type="InterPro" id="IPR000998">
    <property type="entry name" value="MAM_dom"/>
</dbReference>
<dbReference type="InParanoid" id="K1S5J6"/>
<evidence type="ECO:0000259" key="1">
    <source>
        <dbReference type="PROSITE" id="PS50060"/>
    </source>
</evidence>
<dbReference type="CDD" id="cd06263">
    <property type="entry name" value="MAM"/>
    <property type="match status" value="2"/>
</dbReference>
<dbReference type="InterPro" id="IPR013320">
    <property type="entry name" value="ConA-like_dom_sf"/>
</dbReference>
<reference evidence="2" key="1">
    <citation type="journal article" date="2012" name="Nature">
        <title>The oyster genome reveals stress adaptation and complexity of shell formation.</title>
        <authorList>
            <person name="Zhang G."/>
            <person name="Fang X."/>
            <person name="Guo X."/>
            <person name="Li L."/>
            <person name="Luo R."/>
            <person name="Xu F."/>
            <person name="Yang P."/>
            <person name="Zhang L."/>
            <person name="Wang X."/>
            <person name="Qi H."/>
            <person name="Xiong Z."/>
            <person name="Que H."/>
            <person name="Xie Y."/>
            <person name="Holland P.W."/>
            <person name="Paps J."/>
            <person name="Zhu Y."/>
            <person name="Wu F."/>
            <person name="Chen Y."/>
            <person name="Wang J."/>
            <person name="Peng C."/>
            <person name="Meng J."/>
            <person name="Yang L."/>
            <person name="Liu J."/>
            <person name="Wen B."/>
            <person name="Zhang N."/>
            <person name="Huang Z."/>
            <person name="Zhu Q."/>
            <person name="Feng Y."/>
            <person name="Mount A."/>
            <person name="Hedgecock D."/>
            <person name="Xu Z."/>
            <person name="Liu Y."/>
            <person name="Domazet-Loso T."/>
            <person name="Du Y."/>
            <person name="Sun X."/>
            <person name="Zhang S."/>
            <person name="Liu B."/>
            <person name="Cheng P."/>
            <person name="Jiang X."/>
            <person name="Li J."/>
            <person name="Fan D."/>
            <person name="Wang W."/>
            <person name="Fu W."/>
            <person name="Wang T."/>
            <person name="Wang B."/>
            <person name="Zhang J."/>
            <person name="Peng Z."/>
            <person name="Li Y."/>
            <person name="Li N."/>
            <person name="Wang J."/>
            <person name="Chen M."/>
            <person name="He Y."/>
            <person name="Tan F."/>
            <person name="Song X."/>
            <person name="Zheng Q."/>
            <person name="Huang R."/>
            <person name="Yang H."/>
            <person name="Du X."/>
            <person name="Chen L."/>
            <person name="Yang M."/>
            <person name="Gaffney P.M."/>
            <person name="Wang S."/>
            <person name="Luo L."/>
            <person name="She Z."/>
            <person name="Ming Y."/>
            <person name="Huang W."/>
            <person name="Zhang S."/>
            <person name="Huang B."/>
            <person name="Zhang Y."/>
            <person name="Qu T."/>
            <person name="Ni P."/>
            <person name="Miao G."/>
            <person name="Wang J."/>
            <person name="Wang Q."/>
            <person name="Steinberg C.E."/>
            <person name="Wang H."/>
            <person name="Li N."/>
            <person name="Qian L."/>
            <person name="Zhang G."/>
            <person name="Li Y."/>
            <person name="Yang H."/>
            <person name="Liu X."/>
            <person name="Wang J."/>
            <person name="Yin Y."/>
            <person name="Wang J."/>
        </authorList>
    </citation>
    <scope>NUCLEOTIDE SEQUENCE [LARGE SCALE GENOMIC DNA]</scope>
    <source>
        <strain evidence="2">05x7-T-G4-1.051#20</strain>
    </source>
</reference>
<name>K1S5J6_MAGGI</name>
<dbReference type="PROSITE" id="PS50060">
    <property type="entry name" value="MAM_2"/>
    <property type="match status" value="2"/>
</dbReference>
<dbReference type="PANTHER" id="PTHR23282">
    <property type="entry name" value="APICAL ENDOSOMAL GLYCOPROTEIN PRECURSOR"/>
    <property type="match status" value="1"/>
</dbReference>
<protein>
    <submittedName>
        <fullName evidence="2">Apical endosomal glycoprotein</fullName>
    </submittedName>
</protein>
<dbReference type="GO" id="GO:0016020">
    <property type="term" value="C:membrane"/>
    <property type="evidence" value="ECO:0007669"/>
    <property type="project" value="InterPro"/>
</dbReference>
<dbReference type="EMBL" id="JH816980">
    <property type="protein sequence ID" value="EKC42611.1"/>
    <property type="molecule type" value="Genomic_DNA"/>
</dbReference>